<protein>
    <submittedName>
        <fullName evidence="2">Uncharacterized protein</fullName>
    </submittedName>
</protein>
<feature type="compositionally biased region" description="Polar residues" evidence="1">
    <location>
        <begin position="261"/>
        <end position="272"/>
    </location>
</feature>
<feature type="compositionally biased region" description="Basic and acidic residues" evidence="1">
    <location>
        <begin position="242"/>
        <end position="260"/>
    </location>
</feature>
<gene>
    <name evidence="2" type="ORF">EZS28_018866</name>
</gene>
<comment type="caution">
    <text evidence="2">The sequence shown here is derived from an EMBL/GenBank/DDBJ whole genome shotgun (WGS) entry which is preliminary data.</text>
</comment>
<dbReference type="EMBL" id="SNRW01005186">
    <property type="protein sequence ID" value="KAA6385607.1"/>
    <property type="molecule type" value="Genomic_DNA"/>
</dbReference>
<sequence>MIRLIQIGYAAFWNNQLGEISDDTNYDGNEIFTIPTEKAINEAKLRRDEKRAREQRQYESDMAKIKARKKPIFSEGKTVESARLVPNEDSVIIWLDNCNGQEHDQPNADSGALRQVVKYKNKDTGNDNILKDKSTEATKVSEEISQEKETRNNMRLNINNWRDPIHNSTNLNEARFKLSSVKSCKTRIQQVDAGTIGLNSIGARYQTQLGGSTSQLIINHCASRNLTNGQRSRQMLRAHVGRNVDQRESGEGIRTRRVEDQQPQEFESTRSNNSSENIFGFLSQLIQQLPIGIRLLTGNTVTMFCLNNSKESITIAPLMRRQCNQEISLLEETQVALDLDHYRYISNTRDTTMHEILQYIHRQVCSQAKYVQSRMVQGSYLASLTNLSTTENYQEGQKREGLISSLDSARLAQSDVVHKAERDCNAEDMLRREYASLTNGSKTQKQRLGAAFRIDLPFCFENKDGEKLFRQLLQARRLNSNAVVRVISNWSSQRRIHISGLTLLAGYLKRIHKQPENLLDLEQAQIPIANYFEDAINQKCSDISVKNQRCALDVLFKFMGYSEQQIQFDIVKQLMRKFRMRLRKSNKEKQI</sequence>
<reference evidence="2 3" key="1">
    <citation type="submission" date="2019-03" db="EMBL/GenBank/DDBJ databases">
        <title>Single cell metagenomics reveals metabolic interactions within the superorganism composed of flagellate Streblomastix strix and complex community of Bacteroidetes bacteria on its surface.</title>
        <authorList>
            <person name="Treitli S.C."/>
            <person name="Kolisko M."/>
            <person name="Husnik F."/>
            <person name="Keeling P."/>
            <person name="Hampl V."/>
        </authorList>
    </citation>
    <scope>NUCLEOTIDE SEQUENCE [LARGE SCALE GENOMIC DNA]</scope>
    <source>
        <strain evidence="2">ST1C</strain>
    </source>
</reference>
<evidence type="ECO:0000256" key="1">
    <source>
        <dbReference type="SAM" id="MobiDB-lite"/>
    </source>
</evidence>
<dbReference type="AlphaFoldDB" id="A0A5J4VSP8"/>
<evidence type="ECO:0000313" key="2">
    <source>
        <dbReference type="EMBL" id="KAA6385607.1"/>
    </source>
</evidence>
<accession>A0A5J4VSP8</accession>
<proteinExistence type="predicted"/>
<feature type="region of interest" description="Disordered" evidence="1">
    <location>
        <begin position="242"/>
        <end position="272"/>
    </location>
</feature>
<evidence type="ECO:0000313" key="3">
    <source>
        <dbReference type="Proteomes" id="UP000324800"/>
    </source>
</evidence>
<dbReference type="Proteomes" id="UP000324800">
    <property type="component" value="Unassembled WGS sequence"/>
</dbReference>
<name>A0A5J4VSP8_9EUKA</name>
<organism evidence="2 3">
    <name type="scientific">Streblomastix strix</name>
    <dbReference type="NCBI Taxonomy" id="222440"/>
    <lineage>
        <taxon>Eukaryota</taxon>
        <taxon>Metamonada</taxon>
        <taxon>Preaxostyla</taxon>
        <taxon>Oxymonadida</taxon>
        <taxon>Streblomastigidae</taxon>
        <taxon>Streblomastix</taxon>
    </lineage>
</organism>